<comment type="caution">
    <text evidence="2">The sequence shown here is derived from an EMBL/GenBank/DDBJ whole genome shotgun (WGS) entry which is preliminary data.</text>
</comment>
<evidence type="ECO:0000313" key="2">
    <source>
        <dbReference type="EMBL" id="PPQ67213.1"/>
    </source>
</evidence>
<feature type="chain" id="PRO_5019491158" evidence="1">
    <location>
        <begin position="23"/>
        <end position="117"/>
    </location>
</feature>
<name>A0A409VLV2_9AGAR</name>
<dbReference type="AlphaFoldDB" id="A0A409VLV2"/>
<sequence length="117" mass="12096">MKAIAALLSIATLTAYIALSDAYTATVWDLTGCGAVVNDQAIFQITGTDMPKGDTGCIKAVYQKNKKWGSLSIVGCTGSGTTTIYSDTNCTDAVRSFTGDSACETSQAIASFQVTGC</sequence>
<evidence type="ECO:0000256" key="1">
    <source>
        <dbReference type="SAM" id="SignalP"/>
    </source>
</evidence>
<keyword evidence="1" id="KW-0732">Signal</keyword>
<organism evidence="2 3">
    <name type="scientific">Gymnopilus dilepis</name>
    <dbReference type="NCBI Taxonomy" id="231916"/>
    <lineage>
        <taxon>Eukaryota</taxon>
        <taxon>Fungi</taxon>
        <taxon>Dikarya</taxon>
        <taxon>Basidiomycota</taxon>
        <taxon>Agaricomycotina</taxon>
        <taxon>Agaricomycetes</taxon>
        <taxon>Agaricomycetidae</taxon>
        <taxon>Agaricales</taxon>
        <taxon>Agaricineae</taxon>
        <taxon>Hymenogastraceae</taxon>
        <taxon>Gymnopilus</taxon>
    </lineage>
</organism>
<keyword evidence="3" id="KW-1185">Reference proteome</keyword>
<proteinExistence type="predicted"/>
<feature type="signal peptide" evidence="1">
    <location>
        <begin position="1"/>
        <end position="22"/>
    </location>
</feature>
<evidence type="ECO:0000313" key="3">
    <source>
        <dbReference type="Proteomes" id="UP000284706"/>
    </source>
</evidence>
<dbReference type="OrthoDB" id="10451822at2759"/>
<reference evidence="2 3" key="1">
    <citation type="journal article" date="2018" name="Evol. Lett.">
        <title>Horizontal gene cluster transfer increased hallucinogenic mushroom diversity.</title>
        <authorList>
            <person name="Reynolds H.T."/>
            <person name="Vijayakumar V."/>
            <person name="Gluck-Thaler E."/>
            <person name="Korotkin H.B."/>
            <person name="Matheny P.B."/>
            <person name="Slot J.C."/>
        </authorList>
    </citation>
    <scope>NUCLEOTIDE SEQUENCE [LARGE SCALE GENOMIC DNA]</scope>
    <source>
        <strain evidence="2 3">SRW20</strain>
    </source>
</reference>
<protein>
    <submittedName>
        <fullName evidence="2">Uncharacterized protein</fullName>
    </submittedName>
</protein>
<dbReference type="Proteomes" id="UP000284706">
    <property type="component" value="Unassembled WGS sequence"/>
</dbReference>
<accession>A0A409VLV2</accession>
<gene>
    <name evidence="2" type="ORF">CVT26_007287</name>
</gene>
<dbReference type="EMBL" id="NHYE01005614">
    <property type="protein sequence ID" value="PPQ67213.1"/>
    <property type="molecule type" value="Genomic_DNA"/>
</dbReference>
<dbReference type="InParanoid" id="A0A409VLV2"/>